<dbReference type="CDD" id="cd00882">
    <property type="entry name" value="Ras_like_GTPase"/>
    <property type="match status" value="1"/>
</dbReference>
<evidence type="ECO:0000313" key="2">
    <source>
        <dbReference type="EMBL" id="KQB33966.1"/>
    </source>
</evidence>
<dbReference type="Gene3D" id="3.40.50.300">
    <property type="entry name" value="P-loop containing nucleotide triphosphate hydrolases"/>
    <property type="match status" value="1"/>
</dbReference>
<dbReference type="InterPro" id="IPR027417">
    <property type="entry name" value="P-loop_NTPase"/>
</dbReference>
<dbReference type="RefSeq" id="WP_048101981.1">
    <property type="nucleotide sequence ID" value="NZ_JBBYJF010000001.1"/>
</dbReference>
<protein>
    <recommendedName>
        <fullName evidence="5">G domain-containing protein</fullName>
    </recommendedName>
</protein>
<dbReference type="EMBL" id="LKBG01000264">
    <property type="protein sequence ID" value="KQB33966.1"/>
    <property type="molecule type" value="Genomic_DNA"/>
</dbReference>
<dbReference type="EMBL" id="LJCQ01000181">
    <property type="protein sequence ID" value="KPV46791.1"/>
    <property type="molecule type" value="Genomic_DNA"/>
</dbReference>
<evidence type="ECO:0000313" key="4">
    <source>
        <dbReference type="Proteomes" id="UP000050515"/>
    </source>
</evidence>
<dbReference type="Proteomes" id="UP000050515">
    <property type="component" value="Unassembled WGS sequence"/>
</dbReference>
<evidence type="ECO:0000313" key="1">
    <source>
        <dbReference type="EMBL" id="KPV46791.1"/>
    </source>
</evidence>
<evidence type="ECO:0008006" key="5">
    <source>
        <dbReference type="Google" id="ProtNLM"/>
    </source>
</evidence>
<evidence type="ECO:0000313" key="3">
    <source>
        <dbReference type="Proteomes" id="UP000050320"/>
    </source>
</evidence>
<gene>
    <name evidence="2" type="ORF">AOG54_01510</name>
    <name evidence="1" type="ORF">SE19_03965</name>
</gene>
<comment type="caution">
    <text evidence="1">The sequence shown here is derived from an EMBL/GenBank/DDBJ whole genome shotgun (WGS) entry which is preliminary data.</text>
</comment>
<dbReference type="PATRIC" id="fig|507754.4.peg.528"/>
<proteinExistence type="predicted"/>
<accession>A0A0P9CMM1</accession>
<dbReference type="Proteomes" id="UP000050320">
    <property type="component" value="Unassembled WGS sequence"/>
</dbReference>
<dbReference type="SUPFAM" id="SSF52540">
    <property type="entry name" value="P-loop containing nucleoside triphosphate hydrolases"/>
    <property type="match status" value="1"/>
</dbReference>
<organism evidence="1 4">
    <name type="scientific">Acidiplasma aeolicum</name>
    <dbReference type="NCBI Taxonomy" id="507754"/>
    <lineage>
        <taxon>Archaea</taxon>
        <taxon>Methanobacteriati</taxon>
        <taxon>Thermoplasmatota</taxon>
        <taxon>Thermoplasmata</taxon>
        <taxon>Thermoplasmatales</taxon>
        <taxon>Ferroplasmaceae</taxon>
        <taxon>Acidiplasma</taxon>
    </lineage>
</organism>
<reference evidence="1 4" key="1">
    <citation type="submission" date="2015-09" db="EMBL/GenBank/DDBJ databases">
        <title>Draft genome sequence of Acidiplasma aeolicum DSM 18409.</title>
        <authorList>
            <person name="Hemp J."/>
        </authorList>
    </citation>
    <scope>NUCLEOTIDE SEQUENCE [LARGE SCALE GENOMIC DNA]</scope>
    <source>
        <strain evidence="1 4">V</strain>
    </source>
</reference>
<dbReference type="AlphaFoldDB" id="A0A0P9CMM1"/>
<sequence length="165" mass="19008">MVQKAIWKVTVTGAKNSGKSSLISAAVYNSDKPVAPKGFIRKKVQGRINDDEYDIDLLFYETPLELKSDKFISKSTFILLTVDITDANSLKMAGDFVKLFSDSEIFLVAMKSDLRYISQFWIPELDKFYRSYGVSYYLYNTKEDFSPILSELIEKTFNKIYNKNK</sequence>
<keyword evidence="3" id="KW-1185">Reference proteome</keyword>
<dbReference type="GeneID" id="84221952"/>
<name>A0A0P9CMM1_9ARCH</name>
<dbReference type="OrthoDB" id="56314at2157"/>
<reference evidence="2 3" key="2">
    <citation type="submission" date="2015-09" db="EMBL/GenBank/DDBJ databases">
        <title>Heavy metals and arsenic resistance mechanisms in polyextremophilic archaea of the family Ferroplasmaceae.</title>
        <authorList>
            <person name="Bulaev A.G."/>
            <person name="Kanygina A.V."/>
        </authorList>
    </citation>
    <scope>NUCLEOTIDE SEQUENCE [LARGE SCALE GENOMIC DNA]</scope>
    <source>
        <strain evidence="2 3">VT</strain>
    </source>
</reference>